<sequence>MAGVSGFPARSVVGLRTGLALADSHAGIGGLAVSRVGRREWHLQMALRHGSRQCNTQVRSNARSAMSEDRARAGLHRLELRRFASYSRTKFSMGMTKLPSGTILKSNRLQNCRRVSTLNAYSEITSIADAVHSLHSELHPKSSLFTPKKLQPLRSRVALSVIGGSESQRADVISALLLSEERAMDDSWDPTQVVRLLATSTSDISPEKPVYIRYGEHPVASADGSRLDIPAPLLRDNPLDILLFPDSAADSQLALDSIFEASDVVLLVTDPVRGVRGFTENAVLERAFKKMIPPPIIICLSLPPSLPLPSLQSSLSSISRDLETTIAKSTDKAEALGLPGLMRNRAEVNLPKVVPLDAVRGKKAYSNLHDAIRSSTVEPTSFQHELAASGIGPLRNHLISSYLLDNTLPTTLSIAHLSRLLRLLQDSIASLHRSAESISLLDAAFRSRCDEHRESLARVEDEVKADLATVKGTSMDVSKAVIRGTSTGALGAAVGKQEWRRDVERAVGDSLGRLERVYSTALGRLSSVPIFLPHLFSSFPAPSSSQPITLGEFLLDASSARAEAEEQARARASNAEVEGVFKEARSALEKEFDETARRAEAGGYGLGAGLFLSATLPALAHAYMQLPVTLALLATAGGSLASLLVLQTWWTASRNALATRCDRRVEKAIGEANSMLYASLRHILHTPLDKTVEAYERAFSRRWAVLEGRRSRCREIARDVEQWRMEAEKARELDKTRA</sequence>
<dbReference type="Proteomes" id="UP000070544">
    <property type="component" value="Unassembled WGS sequence"/>
</dbReference>
<organism evidence="1 2">
    <name type="scientific">Gonapodya prolifera (strain JEL478)</name>
    <name type="common">Monoblepharis prolifera</name>
    <dbReference type="NCBI Taxonomy" id="1344416"/>
    <lineage>
        <taxon>Eukaryota</taxon>
        <taxon>Fungi</taxon>
        <taxon>Fungi incertae sedis</taxon>
        <taxon>Chytridiomycota</taxon>
        <taxon>Chytridiomycota incertae sedis</taxon>
        <taxon>Monoblepharidomycetes</taxon>
        <taxon>Monoblepharidales</taxon>
        <taxon>Gonapodyaceae</taxon>
        <taxon>Gonapodya</taxon>
    </lineage>
</organism>
<dbReference type="AlphaFoldDB" id="A0A139AXX6"/>
<gene>
    <name evidence="1" type="ORF">M427DRAFT_51025</name>
</gene>
<reference evidence="1 2" key="1">
    <citation type="journal article" date="2015" name="Genome Biol. Evol.">
        <title>Phylogenomic analyses indicate that early fungi evolved digesting cell walls of algal ancestors of land plants.</title>
        <authorList>
            <person name="Chang Y."/>
            <person name="Wang S."/>
            <person name="Sekimoto S."/>
            <person name="Aerts A.L."/>
            <person name="Choi C."/>
            <person name="Clum A."/>
            <person name="LaButti K.M."/>
            <person name="Lindquist E.A."/>
            <person name="Yee Ngan C."/>
            <person name="Ohm R.A."/>
            <person name="Salamov A.A."/>
            <person name="Grigoriev I.V."/>
            <person name="Spatafora J.W."/>
            <person name="Berbee M.L."/>
        </authorList>
    </citation>
    <scope>NUCLEOTIDE SEQUENCE [LARGE SCALE GENOMIC DNA]</scope>
    <source>
        <strain evidence="1 2">JEL478</strain>
    </source>
</reference>
<protein>
    <submittedName>
        <fullName evidence="1">Uncharacterized protein</fullName>
    </submittedName>
</protein>
<dbReference type="OrthoDB" id="10652767at2759"/>
<name>A0A139AXX6_GONPJ</name>
<accession>A0A139AXX6</accession>
<evidence type="ECO:0000313" key="1">
    <source>
        <dbReference type="EMBL" id="KXS21602.1"/>
    </source>
</evidence>
<keyword evidence="2" id="KW-1185">Reference proteome</keyword>
<proteinExistence type="predicted"/>
<dbReference type="EMBL" id="KQ965732">
    <property type="protein sequence ID" value="KXS21602.1"/>
    <property type="molecule type" value="Genomic_DNA"/>
</dbReference>
<evidence type="ECO:0000313" key="2">
    <source>
        <dbReference type="Proteomes" id="UP000070544"/>
    </source>
</evidence>